<evidence type="ECO:0000313" key="2">
    <source>
        <dbReference type="EMBL" id="KXT04760.1"/>
    </source>
</evidence>
<dbReference type="Proteomes" id="UP000070133">
    <property type="component" value="Unassembled WGS sequence"/>
</dbReference>
<dbReference type="EMBL" id="LFZN01000018">
    <property type="protein sequence ID" value="KXT04760.1"/>
    <property type="molecule type" value="Genomic_DNA"/>
</dbReference>
<sequence length="257" mass="28859">MSRETSSTEDIFDGLLRPDEEAHVDELMEEMTGDAVEFDYEAWQSTMGQKDVLMIDAADEDPRHETRQSETSTGTVRYASTFFQENSTTPALPNHAHTSAPEAGTTQQASASQEVPSFSRQPSMPQATSKQSATNSKQPRPKWKAREASNAAPTFPRGTWDVPVLTCTNEIKRPDGEFRLHGNHAGNQKCAQILKAIFPEKFPATHTNEVLATRVAPVWNDRDRGKKAEWDRVRGMREEDEQLREEMRAKIRATGLV</sequence>
<keyword evidence="3" id="KW-1185">Reference proteome</keyword>
<dbReference type="AlphaFoldDB" id="A0A139HQM3"/>
<gene>
    <name evidence="2" type="ORF">AC578_9759</name>
</gene>
<dbReference type="OrthoDB" id="10538429at2759"/>
<name>A0A139HQM3_9PEZI</name>
<organism evidence="2 3">
    <name type="scientific">Pseudocercospora eumusae</name>
    <dbReference type="NCBI Taxonomy" id="321146"/>
    <lineage>
        <taxon>Eukaryota</taxon>
        <taxon>Fungi</taxon>
        <taxon>Dikarya</taxon>
        <taxon>Ascomycota</taxon>
        <taxon>Pezizomycotina</taxon>
        <taxon>Dothideomycetes</taxon>
        <taxon>Dothideomycetidae</taxon>
        <taxon>Mycosphaerellales</taxon>
        <taxon>Mycosphaerellaceae</taxon>
        <taxon>Pseudocercospora</taxon>
    </lineage>
</organism>
<reference evidence="2 3" key="1">
    <citation type="submission" date="2015-07" db="EMBL/GenBank/DDBJ databases">
        <title>Comparative genomics of the Sigatoka disease complex on banana suggests a link between parallel evolutionary changes in Pseudocercospora fijiensis and Pseudocercospora eumusae and increased virulence on the banana host.</title>
        <authorList>
            <person name="Chang T.-C."/>
            <person name="Salvucci A."/>
            <person name="Crous P.W."/>
            <person name="Stergiopoulos I."/>
        </authorList>
    </citation>
    <scope>NUCLEOTIDE SEQUENCE [LARGE SCALE GENOMIC DNA]</scope>
    <source>
        <strain evidence="2 3">CBS 114824</strain>
    </source>
</reference>
<feature type="region of interest" description="Disordered" evidence="1">
    <location>
        <begin position="56"/>
        <end position="160"/>
    </location>
</feature>
<feature type="compositionally biased region" description="Polar residues" evidence="1">
    <location>
        <begin position="81"/>
        <end position="91"/>
    </location>
</feature>
<evidence type="ECO:0000256" key="1">
    <source>
        <dbReference type="SAM" id="MobiDB-lite"/>
    </source>
</evidence>
<comment type="caution">
    <text evidence="2">The sequence shown here is derived from an EMBL/GenBank/DDBJ whole genome shotgun (WGS) entry which is preliminary data.</text>
</comment>
<accession>A0A139HQM3</accession>
<feature type="compositionally biased region" description="Polar residues" evidence="1">
    <location>
        <begin position="104"/>
        <end position="138"/>
    </location>
</feature>
<proteinExistence type="predicted"/>
<evidence type="ECO:0000313" key="3">
    <source>
        <dbReference type="Proteomes" id="UP000070133"/>
    </source>
</evidence>
<protein>
    <submittedName>
        <fullName evidence="2">Uncharacterized protein</fullName>
    </submittedName>
</protein>